<comment type="function">
    <text evidence="11">Mediates influx of magnesium ions. Alternates between open and closed states. Activated by low cytoplasmic Mg(2+) levels. Inactive when cytoplasmic Mg(2+) levels are high.</text>
</comment>
<dbReference type="InterPro" id="IPR045863">
    <property type="entry name" value="CorA_TM1_TM2"/>
</dbReference>
<gene>
    <name evidence="13" type="primary">corA_1</name>
    <name evidence="13" type="ORF">MMAD_11630</name>
</gene>
<evidence type="ECO:0000313" key="13">
    <source>
        <dbReference type="EMBL" id="BBZ26868.1"/>
    </source>
</evidence>
<reference evidence="13 14" key="1">
    <citation type="journal article" date="2019" name="Emerg. Microbes Infect.">
        <title>Comprehensive subspecies identification of 175 nontuberculous mycobacteria species based on 7547 genomic profiles.</title>
        <authorList>
            <person name="Matsumoto Y."/>
            <person name="Kinjo T."/>
            <person name="Motooka D."/>
            <person name="Nabeya D."/>
            <person name="Jung N."/>
            <person name="Uechi K."/>
            <person name="Horii T."/>
            <person name="Iida T."/>
            <person name="Fujita J."/>
            <person name="Nakamura S."/>
        </authorList>
    </citation>
    <scope>NUCLEOTIDE SEQUENCE [LARGE SCALE GENOMIC DNA]</scope>
    <source>
        <strain evidence="13 14">JCM 13574</strain>
    </source>
</reference>
<dbReference type="InterPro" id="IPR045861">
    <property type="entry name" value="CorA_cytoplasmic_dom"/>
</dbReference>
<dbReference type="FunFam" id="1.20.58.340:FF:000004">
    <property type="entry name" value="Magnesium transport protein CorA"/>
    <property type="match status" value="1"/>
</dbReference>
<evidence type="ECO:0000256" key="8">
    <source>
        <dbReference type="ARBA" id="ARBA00023065"/>
    </source>
</evidence>
<dbReference type="GO" id="GO:0015095">
    <property type="term" value="F:magnesium ion transmembrane transporter activity"/>
    <property type="evidence" value="ECO:0007669"/>
    <property type="project" value="TreeGrafter"/>
</dbReference>
<dbReference type="PANTHER" id="PTHR46494">
    <property type="entry name" value="CORA FAMILY METAL ION TRANSPORTER (EUROFUNG)"/>
    <property type="match status" value="1"/>
</dbReference>
<dbReference type="KEGG" id="mmag:MMAD_11630"/>
<keyword evidence="8" id="KW-0406">Ion transport</keyword>
<dbReference type="GO" id="GO:0050897">
    <property type="term" value="F:cobalt ion binding"/>
    <property type="evidence" value="ECO:0007669"/>
    <property type="project" value="TreeGrafter"/>
</dbReference>
<evidence type="ECO:0000256" key="11">
    <source>
        <dbReference type="ARBA" id="ARBA00045497"/>
    </source>
</evidence>
<dbReference type="Gene3D" id="3.30.460.20">
    <property type="entry name" value="CorA soluble domain-like"/>
    <property type="match status" value="1"/>
</dbReference>
<evidence type="ECO:0000256" key="12">
    <source>
        <dbReference type="SAM" id="Phobius"/>
    </source>
</evidence>
<proteinExistence type="inferred from homology"/>
<evidence type="ECO:0000256" key="6">
    <source>
        <dbReference type="ARBA" id="ARBA00022842"/>
    </source>
</evidence>
<dbReference type="InterPro" id="IPR002523">
    <property type="entry name" value="MgTranspt_CorA/ZnTranspt_ZntB"/>
</dbReference>
<keyword evidence="7 12" id="KW-1133">Transmembrane helix</keyword>
<feature type="transmembrane region" description="Helical" evidence="12">
    <location>
        <begin position="270"/>
        <end position="289"/>
    </location>
</feature>
<keyword evidence="5 12" id="KW-0812">Transmembrane</keyword>
<comment type="subcellular location">
    <subcellularLocation>
        <location evidence="1">Cell membrane</location>
        <topology evidence="1">Multi-pass membrane protein</topology>
    </subcellularLocation>
</comment>
<dbReference type="RefSeq" id="WP_163733779.1">
    <property type="nucleotide sequence ID" value="NZ_AP022610.1"/>
</dbReference>
<sequence>MSSLESRGAEHHGVYVDGVRQGDAPTYEDALARVRETGRGFVWLSLENPDDHQMRSLADTFDLHPLAVEHTVRPRACPKVEWYDDHLVISMRTLRPLGGESAGDGQLAVFVGHDFLITCARGAHPAIAEVRRAVEHSAIPTPAEVMHAIADRVVSDYLQVATQIRQEADLAEERVFSQTVDGDIERIYFLKREVVRMRRSIEPLTFALRQFAAEHGDWISTDLRHDMHDVMQQNVHAVERITATEALLDSLLDTAYGREGTRQNADMRKISAWAAIGAVPTTLAGIYGMRFADMPELHWTWGYPGLLVLILVITGLMYRTFHRKHWL</sequence>
<keyword evidence="9 12" id="KW-0472">Membrane</keyword>
<dbReference type="GO" id="GO:0005886">
    <property type="term" value="C:plasma membrane"/>
    <property type="evidence" value="ECO:0007669"/>
    <property type="project" value="UniProtKB-SubCell"/>
</dbReference>
<dbReference type="EMBL" id="AP022610">
    <property type="protein sequence ID" value="BBZ26868.1"/>
    <property type="molecule type" value="Genomic_DNA"/>
</dbReference>
<dbReference type="SUPFAM" id="SSF143865">
    <property type="entry name" value="CorA soluble domain-like"/>
    <property type="match status" value="1"/>
</dbReference>
<evidence type="ECO:0000256" key="3">
    <source>
        <dbReference type="ARBA" id="ARBA00022448"/>
    </source>
</evidence>
<dbReference type="SUPFAM" id="SSF144083">
    <property type="entry name" value="Magnesium transport protein CorA, transmembrane region"/>
    <property type="match status" value="1"/>
</dbReference>
<name>A0A7I7XE40_9MYCO</name>
<dbReference type="PANTHER" id="PTHR46494:SF1">
    <property type="entry name" value="CORA FAMILY METAL ION TRANSPORTER (EUROFUNG)"/>
    <property type="match status" value="1"/>
</dbReference>
<keyword evidence="4" id="KW-1003">Cell membrane</keyword>
<dbReference type="Proteomes" id="UP000466517">
    <property type="component" value="Chromosome"/>
</dbReference>
<dbReference type="GO" id="GO:0015087">
    <property type="term" value="F:cobalt ion transmembrane transporter activity"/>
    <property type="evidence" value="ECO:0007669"/>
    <property type="project" value="TreeGrafter"/>
</dbReference>
<evidence type="ECO:0000256" key="7">
    <source>
        <dbReference type="ARBA" id="ARBA00022989"/>
    </source>
</evidence>
<dbReference type="Gene3D" id="1.20.58.340">
    <property type="entry name" value="Magnesium transport protein CorA, transmembrane region"/>
    <property type="match status" value="2"/>
</dbReference>
<keyword evidence="14" id="KW-1185">Reference proteome</keyword>
<dbReference type="GO" id="GO:0000287">
    <property type="term" value="F:magnesium ion binding"/>
    <property type="evidence" value="ECO:0007669"/>
    <property type="project" value="TreeGrafter"/>
</dbReference>
<evidence type="ECO:0000313" key="14">
    <source>
        <dbReference type="Proteomes" id="UP000466517"/>
    </source>
</evidence>
<protein>
    <submittedName>
        <fullName evidence="13">Magnesium transport protein CorA</fullName>
    </submittedName>
</protein>
<accession>A0A7I7XE40</accession>
<keyword evidence="6" id="KW-0460">Magnesium</keyword>
<feature type="transmembrane region" description="Helical" evidence="12">
    <location>
        <begin position="301"/>
        <end position="321"/>
    </location>
</feature>
<evidence type="ECO:0000256" key="5">
    <source>
        <dbReference type="ARBA" id="ARBA00022692"/>
    </source>
</evidence>
<organism evidence="13 14">
    <name type="scientific">Mycolicibacterium madagascariense</name>
    <dbReference type="NCBI Taxonomy" id="212765"/>
    <lineage>
        <taxon>Bacteria</taxon>
        <taxon>Bacillati</taxon>
        <taxon>Actinomycetota</taxon>
        <taxon>Actinomycetes</taxon>
        <taxon>Mycobacteriales</taxon>
        <taxon>Mycobacteriaceae</taxon>
        <taxon>Mycolicibacterium</taxon>
    </lineage>
</organism>
<dbReference type="Pfam" id="PF01544">
    <property type="entry name" value="CorA"/>
    <property type="match status" value="1"/>
</dbReference>
<evidence type="ECO:0000256" key="2">
    <source>
        <dbReference type="ARBA" id="ARBA00009765"/>
    </source>
</evidence>
<evidence type="ECO:0000256" key="4">
    <source>
        <dbReference type="ARBA" id="ARBA00022475"/>
    </source>
</evidence>
<dbReference type="AlphaFoldDB" id="A0A7I7XE40"/>
<dbReference type="CDD" id="cd12830">
    <property type="entry name" value="MtCorA-like"/>
    <property type="match status" value="1"/>
</dbReference>
<comment type="similarity">
    <text evidence="2">Belongs to the CorA metal ion transporter (MIT) (TC 1.A.35) family.</text>
</comment>
<evidence type="ECO:0000256" key="1">
    <source>
        <dbReference type="ARBA" id="ARBA00004651"/>
    </source>
</evidence>
<evidence type="ECO:0000256" key="9">
    <source>
        <dbReference type="ARBA" id="ARBA00023136"/>
    </source>
</evidence>
<evidence type="ECO:0000256" key="10">
    <source>
        <dbReference type="ARBA" id="ARBA00034269"/>
    </source>
</evidence>
<comment type="catalytic activity">
    <reaction evidence="10">
        <text>Mg(2+)(in) = Mg(2+)(out)</text>
        <dbReference type="Rhea" id="RHEA:29827"/>
        <dbReference type="ChEBI" id="CHEBI:18420"/>
    </reaction>
</comment>
<keyword evidence="3" id="KW-0813">Transport</keyword>